<feature type="transmembrane region" description="Helical" evidence="2">
    <location>
        <begin position="280"/>
        <end position="299"/>
    </location>
</feature>
<proteinExistence type="predicted"/>
<dbReference type="InterPro" id="IPR020846">
    <property type="entry name" value="MFS_dom"/>
</dbReference>
<feature type="transmembrane region" description="Helical" evidence="2">
    <location>
        <begin position="249"/>
        <end position="273"/>
    </location>
</feature>
<dbReference type="CDD" id="cd17352">
    <property type="entry name" value="MFS_MCT_SLC16"/>
    <property type="match status" value="1"/>
</dbReference>
<feature type="transmembrane region" description="Helical" evidence="2">
    <location>
        <begin position="80"/>
        <end position="99"/>
    </location>
</feature>
<organism evidence="4 5">
    <name type="scientific">Priapulus caudatus</name>
    <name type="common">Priapulid worm</name>
    <dbReference type="NCBI Taxonomy" id="37621"/>
    <lineage>
        <taxon>Eukaryota</taxon>
        <taxon>Metazoa</taxon>
        <taxon>Ecdysozoa</taxon>
        <taxon>Scalidophora</taxon>
        <taxon>Priapulida</taxon>
        <taxon>Priapulimorpha</taxon>
        <taxon>Priapulimorphida</taxon>
        <taxon>Priapulidae</taxon>
        <taxon>Priapulus</taxon>
    </lineage>
</organism>
<dbReference type="InterPro" id="IPR011701">
    <property type="entry name" value="MFS"/>
</dbReference>
<name>A0ABM1FBF9_PRICU</name>
<reference evidence="5" key="1">
    <citation type="submission" date="2025-08" db="UniProtKB">
        <authorList>
            <consortium name="RefSeq"/>
        </authorList>
    </citation>
    <scope>IDENTIFICATION</scope>
</reference>
<feature type="transmembrane region" description="Helical" evidence="2">
    <location>
        <begin position="12"/>
        <end position="38"/>
    </location>
</feature>
<keyword evidence="2" id="KW-0472">Membrane</keyword>
<dbReference type="Proteomes" id="UP000695022">
    <property type="component" value="Unplaced"/>
</dbReference>
<evidence type="ECO:0000313" key="4">
    <source>
        <dbReference type="Proteomes" id="UP000695022"/>
    </source>
</evidence>
<feature type="transmembrane region" description="Helical" evidence="2">
    <location>
        <begin position="213"/>
        <end position="234"/>
    </location>
</feature>
<dbReference type="InterPro" id="IPR036259">
    <property type="entry name" value="MFS_trans_sf"/>
</dbReference>
<feature type="transmembrane region" description="Helical" evidence="2">
    <location>
        <begin position="50"/>
        <end position="73"/>
    </location>
</feature>
<dbReference type="InterPro" id="IPR050327">
    <property type="entry name" value="Proton-linked_MCT"/>
</dbReference>
<evidence type="ECO:0000256" key="1">
    <source>
        <dbReference type="ARBA" id="ARBA00004141"/>
    </source>
</evidence>
<dbReference type="SUPFAM" id="SSF103473">
    <property type="entry name" value="MFS general substrate transporter"/>
    <property type="match status" value="1"/>
</dbReference>
<evidence type="ECO:0000256" key="2">
    <source>
        <dbReference type="SAM" id="Phobius"/>
    </source>
</evidence>
<evidence type="ECO:0000313" key="5">
    <source>
        <dbReference type="RefSeq" id="XP_014681780.1"/>
    </source>
</evidence>
<dbReference type="GeneID" id="106821470"/>
<dbReference type="Gene3D" id="1.20.1250.20">
    <property type="entry name" value="MFS general substrate transporter like domains"/>
    <property type="match status" value="2"/>
</dbReference>
<protein>
    <submittedName>
        <fullName evidence="5">Monocarboxylate transporter 3-like</fullName>
    </submittedName>
</protein>
<dbReference type="Pfam" id="PF07690">
    <property type="entry name" value="MFS_1"/>
    <property type="match status" value="1"/>
</dbReference>
<comment type="subcellular location">
    <subcellularLocation>
        <location evidence="1">Membrane</location>
        <topology evidence="1">Multi-pass membrane protein</topology>
    </subcellularLocation>
</comment>
<dbReference type="RefSeq" id="XP_014681780.1">
    <property type="nucleotide sequence ID" value="XM_014826294.1"/>
</dbReference>
<dbReference type="PROSITE" id="PS50850">
    <property type="entry name" value="MFS"/>
    <property type="match status" value="1"/>
</dbReference>
<feature type="transmembrane region" description="Helical" evidence="2">
    <location>
        <begin position="305"/>
        <end position="329"/>
    </location>
</feature>
<evidence type="ECO:0000259" key="3">
    <source>
        <dbReference type="PROSITE" id="PS50850"/>
    </source>
</evidence>
<feature type="transmembrane region" description="Helical" evidence="2">
    <location>
        <begin position="171"/>
        <end position="192"/>
    </location>
</feature>
<accession>A0ABM1FBF9</accession>
<dbReference type="PANTHER" id="PTHR11360">
    <property type="entry name" value="MONOCARBOXYLATE TRANSPORTER"/>
    <property type="match status" value="1"/>
</dbReference>
<feature type="domain" description="Major facilitator superfamily (MFS) profile" evidence="3">
    <location>
        <begin position="15"/>
        <end position="376"/>
    </location>
</feature>
<keyword evidence="2" id="KW-0812">Transmembrane</keyword>
<feature type="transmembrane region" description="Helical" evidence="2">
    <location>
        <begin position="341"/>
        <end position="365"/>
    </location>
</feature>
<keyword evidence="2" id="KW-1133">Transmembrane helix</keyword>
<gene>
    <name evidence="5" type="primary">LOC106821470</name>
</gene>
<keyword evidence="4" id="KW-1185">Reference proteome</keyword>
<dbReference type="PANTHER" id="PTHR11360:SF284">
    <property type="entry name" value="EG:103B4.3 PROTEIN-RELATED"/>
    <property type="match status" value="1"/>
</dbReference>
<feature type="transmembrane region" description="Helical" evidence="2">
    <location>
        <begin position="105"/>
        <end position="126"/>
    </location>
</feature>
<feature type="transmembrane region" description="Helical" evidence="2">
    <location>
        <begin position="138"/>
        <end position="159"/>
    </location>
</feature>
<sequence length="376" mass="40711">MAKLYRQDGGWAWMVLFSTFLGHVIHVGMSFTFGVYFVVLRDVFGSSASLTSWVGSLNTGLLFGTGPLASVFLNKFGCRFTIILGGLIATTGMVASYFATNVYHLIITFGITAGLGFGLAYTPSVVMVGTYFNRWRYLATAIACTGGGLGNILFAVVFNKVIVAYGWQGSMLINGAIALNLVLCGVMMRPLDTKRSPTKMAVFDLTLLRDVKMFMFALSMICWNVGTITVYFIVSDYLKEMGVDHDSAIYLLTIIGIANTVGRPLAGVTALVPHWPYANLWLYTLSILGHGVASILFNVGHSYGVFAFCGILFGFFFGTQLGAIANVIIDLFGMAKFNNSYGYLMFAQGVGIIIGPPIAGAIVVISQWTQSPFCFT</sequence>